<feature type="compositionally biased region" description="Low complexity" evidence="1">
    <location>
        <begin position="220"/>
        <end position="252"/>
    </location>
</feature>
<reference evidence="3 4" key="1">
    <citation type="journal article" date="2019" name="Nat. Ecol. Evol.">
        <title>Megaphylogeny resolves global patterns of mushroom evolution.</title>
        <authorList>
            <person name="Varga T."/>
            <person name="Krizsan K."/>
            <person name="Foldi C."/>
            <person name="Dima B."/>
            <person name="Sanchez-Garcia M."/>
            <person name="Sanchez-Ramirez S."/>
            <person name="Szollosi G.J."/>
            <person name="Szarkandi J.G."/>
            <person name="Papp V."/>
            <person name="Albert L."/>
            <person name="Andreopoulos W."/>
            <person name="Angelini C."/>
            <person name="Antonin V."/>
            <person name="Barry K.W."/>
            <person name="Bougher N.L."/>
            <person name="Buchanan P."/>
            <person name="Buyck B."/>
            <person name="Bense V."/>
            <person name="Catcheside P."/>
            <person name="Chovatia M."/>
            <person name="Cooper J."/>
            <person name="Damon W."/>
            <person name="Desjardin D."/>
            <person name="Finy P."/>
            <person name="Geml J."/>
            <person name="Haridas S."/>
            <person name="Hughes K."/>
            <person name="Justo A."/>
            <person name="Karasinski D."/>
            <person name="Kautmanova I."/>
            <person name="Kiss B."/>
            <person name="Kocsube S."/>
            <person name="Kotiranta H."/>
            <person name="LaButti K.M."/>
            <person name="Lechner B.E."/>
            <person name="Liimatainen K."/>
            <person name="Lipzen A."/>
            <person name="Lukacs Z."/>
            <person name="Mihaltcheva S."/>
            <person name="Morgado L.N."/>
            <person name="Niskanen T."/>
            <person name="Noordeloos M.E."/>
            <person name="Ohm R.A."/>
            <person name="Ortiz-Santana B."/>
            <person name="Ovrebo C."/>
            <person name="Racz N."/>
            <person name="Riley R."/>
            <person name="Savchenko A."/>
            <person name="Shiryaev A."/>
            <person name="Soop K."/>
            <person name="Spirin V."/>
            <person name="Szebenyi C."/>
            <person name="Tomsovsky M."/>
            <person name="Tulloss R.E."/>
            <person name="Uehling J."/>
            <person name="Grigoriev I.V."/>
            <person name="Vagvolgyi C."/>
            <person name="Papp T."/>
            <person name="Martin F.M."/>
            <person name="Miettinen O."/>
            <person name="Hibbett D.S."/>
            <person name="Nagy L.G."/>
        </authorList>
    </citation>
    <scope>NUCLEOTIDE SEQUENCE [LARGE SCALE GENOMIC DNA]</scope>
    <source>
        <strain evidence="3 4">HHB13444</strain>
    </source>
</reference>
<dbReference type="InParanoid" id="A0A5C3P1I8"/>
<evidence type="ECO:0000313" key="4">
    <source>
        <dbReference type="Proteomes" id="UP000308197"/>
    </source>
</evidence>
<keyword evidence="2" id="KW-0472">Membrane</keyword>
<feature type="compositionally biased region" description="Low complexity" evidence="1">
    <location>
        <begin position="148"/>
        <end position="210"/>
    </location>
</feature>
<dbReference type="Proteomes" id="UP000308197">
    <property type="component" value="Unassembled WGS sequence"/>
</dbReference>
<feature type="region of interest" description="Disordered" evidence="1">
    <location>
        <begin position="132"/>
        <end position="252"/>
    </location>
</feature>
<gene>
    <name evidence="3" type="ORF">K466DRAFT_568261</name>
</gene>
<organism evidence="3 4">
    <name type="scientific">Polyporus arcularius HHB13444</name>
    <dbReference type="NCBI Taxonomy" id="1314778"/>
    <lineage>
        <taxon>Eukaryota</taxon>
        <taxon>Fungi</taxon>
        <taxon>Dikarya</taxon>
        <taxon>Basidiomycota</taxon>
        <taxon>Agaricomycotina</taxon>
        <taxon>Agaricomycetes</taxon>
        <taxon>Polyporales</taxon>
        <taxon>Polyporaceae</taxon>
        <taxon>Polyporus</taxon>
    </lineage>
</organism>
<sequence length="498" mass="52027">MYSLEREISERQVTPSALCDSLCGARPSVLWILYPLLFFHSACGQNDTFEIVSSTNQPIQCAAYWFFWIGGTPPYVMQVGPIDDTQHIDATFGIQATSWLWEPVDLLAGTHLVLMLTDSTGRRTIDTSWAVVQPGDDDSCLPEDEQGRSSAGSSTAHSTSVSSSTAPPSTSSTPPPTTTSSSTTTSKSTRRTSTSAASTAITSSRPSSSSHLLPTDAVANSTSLSFSTSTSSSPQSSHNTSQSPSSITASLPLASPSVASDAATGQKSMGSGAIAGIAVGAAVALLLALAALFWCYKRRRRVSDPALQRPEDLSDVDPFSAFPTAPSPSAKGAMSPFMYSRSSSAMSPFRAASPSASTPTPSVLLVRDHAGSSTYPQDGSMQTAHPSEFSPYAAYGTHPNISDAVLPRPLMVKTSMAELSAQSSSATALLSDQTPRSAVFPGRYDRTGQDVEDAADDAGTRVTATDGGVRLAGGPPGEAPQAVPARNGEMFPPPYHCY</sequence>
<keyword evidence="4" id="KW-1185">Reference proteome</keyword>
<protein>
    <recommendedName>
        <fullName evidence="5">Mid2 domain-containing protein</fullName>
    </recommendedName>
</protein>
<proteinExistence type="predicted"/>
<name>A0A5C3P1I8_9APHY</name>
<keyword evidence="2" id="KW-0812">Transmembrane</keyword>
<feature type="region of interest" description="Disordered" evidence="1">
    <location>
        <begin position="427"/>
        <end position="498"/>
    </location>
</feature>
<accession>A0A5C3P1I8</accession>
<dbReference type="STRING" id="1314778.A0A5C3P1I8"/>
<evidence type="ECO:0008006" key="5">
    <source>
        <dbReference type="Google" id="ProtNLM"/>
    </source>
</evidence>
<feature type="compositionally biased region" description="Acidic residues" evidence="1">
    <location>
        <begin position="135"/>
        <end position="144"/>
    </location>
</feature>
<evidence type="ECO:0000256" key="1">
    <source>
        <dbReference type="SAM" id="MobiDB-lite"/>
    </source>
</evidence>
<evidence type="ECO:0000256" key="2">
    <source>
        <dbReference type="SAM" id="Phobius"/>
    </source>
</evidence>
<evidence type="ECO:0000313" key="3">
    <source>
        <dbReference type="EMBL" id="TFK82717.1"/>
    </source>
</evidence>
<keyword evidence="2" id="KW-1133">Transmembrane helix</keyword>
<dbReference type="AlphaFoldDB" id="A0A5C3P1I8"/>
<dbReference type="EMBL" id="ML211456">
    <property type="protein sequence ID" value="TFK82717.1"/>
    <property type="molecule type" value="Genomic_DNA"/>
</dbReference>
<feature type="transmembrane region" description="Helical" evidence="2">
    <location>
        <begin position="273"/>
        <end position="296"/>
    </location>
</feature>